<dbReference type="KEGG" id="lala:AB8B28_01335"/>
<keyword evidence="2" id="KW-0012">Acyltransferase</keyword>
<dbReference type="InterPro" id="IPR043129">
    <property type="entry name" value="ATPase_NBD"/>
</dbReference>
<reference evidence="2" key="1">
    <citation type="submission" date="2024-07" db="EMBL/GenBank/DDBJ databases">
        <authorList>
            <person name="Li X.-J."/>
            <person name="Wang X."/>
        </authorList>
    </citation>
    <scope>NUCLEOTIDE SEQUENCE</scope>
    <source>
        <strain evidence="2">HSP-536</strain>
    </source>
</reference>
<dbReference type="EC" id="2.3.1.234" evidence="2"/>
<evidence type="ECO:0000259" key="1">
    <source>
        <dbReference type="Pfam" id="PF00814"/>
    </source>
</evidence>
<dbReference type="InterPro" id="IPR022496">
    <property type="entry name" value="T6A_TsaB"/>
</dbReference>
<dbReference type="AlphaFoldDB" id="A0AB39V593"/>
<dbReference type="GO" id="GO:0061711">
    <property type="term" value="F:tRNA N(6)-L-threonylcarbamoyladenine synthase activity"/>
    <property type="evidence" value="ECO:0007669"/>
    <property type="project" value="UniProtKB-EC"/>
</dbReference>
<protein>
    <submittedName>
        <fullName evidence="2">tRNA (Adenosine(37)-N6)-threonylcarbamoyltransferase complex dimerization subunit type 1 TsaB</fullName>
        <ecNumber evidence="2">2.3.1.234</ecNumber>
    </submittedName>
</protein>
<organism evidence="2">
    <name type="scientific">Leptotrichia alba</name>
    <dbReference type="NCBI Taxonomy" id="3239304"/>
    <lineage>
        <taxon>Bacteria</taxon>
        <taxon>Fusobacteriati</taxon>
        <taxon>Fusobacteriota</taxon>
        <taxon>Fusobacteriia</taxon>
        <taxon>Fusobacteriales</taxon>
        <taxon>Leptotrichiaceae</taxon>
        <taxon>Leptotrichia</taxon>
    </lineage>
</organism>
<proteinExistence type="predicted"/>
<dbReference type="GO" id="GO:0002949">
    <property type="term" value="P:tRNA threonylcarbamoyladenosine modification"/>
    <property type="evidence" value="ECO:0007669"/>
    <property type="project" value="InterPro"/>
</dbReference>
<keyword evidence="2" id="KW-0808">Transferase</keyword>
<name>A0AB39V593_9FUSO</name>
<dbReference type="Gene3D" id="3.30.420.40">
    <property type="match status" value="2"/>
</dbReference>
<dbReference type="EMBL" id="CP165647">
    <property type="protein sequence ID" value="XDU62544.1"/>
    <property type="molecule type" value="Genomic_DNA"/>
</dbReference>
<sequence length="258" mass="29896">MLIFAITTTTKLAGLSLYENDKLLGEMHVEMAKTHSTTILEQIDSLLKWTGKKLDEIENVLVSIGPGSFTGVRIAISVVKGLFFGRNVNFYEVNELDALGFQAYYNLEKNSENNENVKIYSLIDSRKEKVYYAVYKILQKKGNFENENGENKLKLEMVKSYEVSKLDKIIEEIIENSKIDKKVYMIGDAIFNYKEKILDKLGNYIKIFEDKNLKINTMTFVQMFLDENLKNADVMRKTDIFNLKPDYLEKSQAERDKK</sequence>
<dbReference type="NCBIfam" id="TIGR03725">
    <property type="entry name" value="T6A_YeaZ"/>
    <property type="match status" value="1"/>
</dbReference>
<accession>A0AB39V593</accession>
<dbReference type="InterPro" id="IPR000905">
    <property type="entry name" value="Gcp-like_dom"/>
</dbReference>
<gene>
    <name evidence="2" type="primary">tsaB</name>
    <name evidence="2" type="ORF">AB8B28_01335</name>
</gene>
<dbReference type="Pfam" id="PF00814">
    <property type="entry name" value="TsaD"/>
    <property type="match status" value="1"/>
</dbReference>
<evidence type="ECO:0000313" key="2">
    <source>
        <dbReference type="EMBL" id="XDU62544.1"/>
    </source>
</evidence>
<dbReference type="SUPFAM" id="SSF53067">
    <property type="entry name" value="Actin-like ATPase domain"/>
    <property type="match status" value="1"/>
</dbReference>
<feature type="domain" description="Gcp-like" evidence="1">
    <location>
        <begin position="31"/>
        <end position="254"/>
    </location>
</feature>
<dbReference type="RefSeq" id="WP_369716338.1">
    <property type="nucleotide sequence ID" value="NZ_CP165647.1"/>
</dbReference>